<dbReference type="Proteomes" id="UP001482620">
    <property type="component" value="Unassembled WGS sequence"/>
</dbReference>
<feature type="signal peptide" evidence="1">
    <location>
        <begin position="1"/>
        <end position="28"/>
    </location>
</feature>
<organism evidence="2 3">
    <name type="scientific">Ilyodon furcidens</name>
    <name type="common">goldbreast splitfin</name>
    <dbReference type="NCBI Taxonomy" id="33524"/>
    <lineage>
        <taxon>Eukaryota</taxon>
        <taxon>Metazoa</taxon>
        <taxon>Chordata</taxon>
        <taxon>Craniata</taxon>
        <taxon>Vertebrata</taxon>
        <taxon>Euteleostomi</taxon>
        <taxon>Actinopterygii</taxon>
        <taxon>Neopterygii</taxon>
        <taxon>Teleostei</taxon>
        <taxon>Neoteleostei</taxon>
        <taxon>Acanthomorphata</taxon>
        <taxon>Ovalentaria</taxon>
        <taxon>Atherinomorphae</taxon>
        <taxon>Cyprinodontiformes</taxon>
        <taxon>Goodeidae</taxon>
        <taxon>Ilyodon</taxon>
    </lineage>
</organism>
<keyword evidence="3" id="KW-1185">Reference proteome</keyword>
<evidence type="ECO:0000313" key="3">
    <source>
        <dbReference type="Proteomes" id="UP001482620"/>
    </source>
</evidence>
<feature type="chain" id="PRO_5045688779" description="Secreted protein" evidence="1">
    <location>
        <begin position="29"/>
        <end position="141"/>
    </location>
</feature>
<protein>
    <recommendedName>
        <fullName evidence="4">Secreted protein</fullName>
    </recommendedName>
</protein>
<dbReference type="EMBL" id="JAHRIQ010073717">
    <property type="protein sequence ID" value="MEQ2245590.1"/>
    <property type="molecule type" value="Genomic_DNA"/>
</dbReference>
<evidence type="ECO:0008006" key="4">
    <source>
        <dbReference type="Google" id="ProtNLM"/>
    </source>
</evidence>
<reference evidence="2 3" key="1">
    <citation type="submission" date="2021-06" db="EMBL/GenBank/DDBJ databases">
        <authorList>
            <person name="Palmer J.M."/>
        </authorList>
    </citation>
    <scope>NUCLEOTIDE SEQUENCE [LARGE SCALE GENOMIC DNA]</scope>
    <source>
        <strain evidence="3">if_2019</strain>
        <tissue evidence="2">Muscle</tissue>
    </source>
</reference>
<gene>
    <name evidence="2" type="ORF">ILYODFUR_029502</name>
</gene>
<evidence type="ECO:0000256" key="1">
    <source>
        <dbReference type="SAM" id="SignalP"/>
    </source>
</evidence>
<sequence>MSLLKSTHSSLFSFLVMSLSSFSGFSSSKDYFPYSKTSTASSLPLVQRVSSEHRLFCMFSFILISSQLSANCMVFFLPNLHQYICCNGFHSQESREQSCISQVSSYLLLQVSHKASVHCFFFVLLDFRRHLACIVFLYLHS</sequence>
<name>A0ABV0UKB2_9TELE</name>
<accession>A0ABV0UKB2</accession>
<comment type="caution">
    <text evidence="2">The sequence shown here is derived from an EMBL/GenBank/DDBJ whole genome shotgun (WGS) entry which is preliminary data.</text>
</comment>
<evidence type="ECO:0000313" key="2">
    <source>
        <dbReference type="EMBL" id="MEQ2245590.1"/>
    </source>
</evidence>
<proteinExistence type="predicted"/>
<keyword evidence="1" id="KW-0732">Signal</keyword>